<name>A0A6J4LVB9_9SPHI</name>
<dbReference type="NCBIfam" id="TIGR04131">
    <property type="entry name" value="Bac_Flav_CTERM"/>
    <property type="match status" value="1"/>
</dbReference>
<dbReference type="EMBL" id="CADCTQ010000671">
    <property type="protein sequence ID" value="CAA9343020.1"/>
    <property type="molecule type" value="Genomic_DNA"/>
</dbReference>
<gene>
    <name evidence="1" type="ORF">AVDCRST_MAG56-7975</name>
</gene>
<sequence>MIENASFEGPPATSTAPPGWFDCNLHSTADTQPGSWLVDKAPSDGNSYISLVTRGRNNSFNDGYTEAISTTLLESLQPGVCYRFTLDLAFFAQFDGGSTGGQGTWGPAKLKVWASTGSCAKSVLLWESDAVTNQEWQPYEFSFAVDKNYSHLVLEAGYVGSDIYNGNILIDNLRLRSSQVQVDDVLICQRGDVATLRVDAPGASIEWSTGATEDSIVVSEPGRYWVKVEQSGCVVTDDFRVGYKPPLRVNLGGDVTGCTGDSVVLDASIPRGKYAWSTGSTDPAITVRTPGTYRVRVEDECGYADEDEIAVTFAEQCCLVTAPNVFTPNGDNINDLFQVSTGTNIGRYRLQVYNRWGKLMYESDDLTRFWDGHAPNGQEAATGVYFWRVDILCNRSNQTGTNSFKGTLTLLR</sequence>
<dbReference type="Pfam" id="PF13585">
    <property type="entry name" value="CHU_C"/>
    <property type="match status" value="1"/>
</dbReference>
<dbReference type="AlphaFoldDB" id="A0A6J4LVB9"/>
<protein>
    <recommendedName>
        <fullName evidence="2">Gliding motility-associated C-terminal domain-containing protein</fullName>
    </recommendedName>
</protein>
<organism evidence="1">
    <name type="scientific">uncultured Cytophagales bacterium</name>
    <dbReference type="NCBI Taxonomy" id="158755"/>
    <lineage>
        <taxon>Bacteria</taxon>
        <taxon>Pseudomonadati</taxon>
        <taxon>Bacteroidota</taxon>
        <taxon>Sphingobacteriia</taxon>
        <taxon>Sphingobacteriales</taxon>
        <taxon>environmental samples</taxon>
    </lineage>
</organism>
<dbReference type="InterPro" id="IPR026341">
    <property type="entry name" value="T9SS_type_B"/>
</dbReference>
<accession>A0A6J4LVB9</accession>
<evidence type="ECO:0000313" key="1">
    <source>
        <dbReference type="EMBL" id="CAA9343020.1"/>
    </source>
</evidence>
<proteinExistence type="predicted"/>
<dbReference type="Gene3D" id="2.60.120.260">
    <property type="entry name" value="Galactose-binding domain-like"/>
    <property type="match status" value="1"/>
</dbReference>
<evidence type="ECO:0008006" key="2">
    <source>
        <dbReference type="Google" id="ProtNLM"/>
    </source>
</evidence>
<reference evidence="1" key="1">
    <citation type="submission" date="2020-02" db="EMBL/GenBank/DDBJ databases">
        <authorList>
            <person name="Meier V. D."/>
        </authorList>
    </citation>
    <scope>NUCLEOTIDE SEQUENCE</scope>
    <source>
        <strain evidence="1">AVDCRST_MAG56</strain>
    </source>
</reference>